<dbReference type="EnsemblPlants" id="PNT70223">
    <property type="protein sequence ID" value="PNT70223"/>
    <property type="gene ID" value="BRADI_2g07993v3"/>
</dbReference>
<dbReference type="AlphaFoldDB" id="A0A2K2D7I5"/>
<evidence type="ECO:0000313" key="2">
    <source>
        <dbReference type="EMBL" id="PNT70223.1"/>
    </source>
</evidence>
<keyword evidence="4" id="KW-1185">Reference proteome</keyword>
<evidence type="ECO:0000313" key="3">
    <source>
        <dbReference type="EnsemblPlants" id="PNT70223"/>
    </source>
</evidence>
<feature type="compositionally biased region" description="Basic and acidic residues" evidence="1">
    <location>
        <begin position="96"/>
        <end position="107"/>
    </location>
</feature>
<reference evidence="2 3" key="1">
    <citation type="journal article" date="2010" name="Nature">
        <title>Genome sequencing and analysis of the model grass Brachypodium distachyon.</title>
        <authorList>
            <consortium name="International Brachypodium Initiative"/>
        </authorList>
    </citation>
    <scope>NUCLEOTIDE SEQUENCE [LARGE SCALE GENOMIC DNA]</scope>
    <source>
        <strain evidence="2 3">Bd21</strain>
    </source>
</reference>
<feature type="non-terminal residue" evidence="2">
    <location>
        <position position="1"/>
    </location>
</feature>
<reference evidence="2" key="2">
    <citation type="submission" date="2017-06" db="EMBL/GenBank/DDBJ databases">
        <title>WGS assembly of Brachypodium distachyon.</title>
        <authorList>
            <consortium name="The International Brachypodium Initiative"/>
            <person name="Lucas S."/>
            <person name="Harmon-Smith M."/>
            <person name="Lail K."/>
            <person name="Tice H."/>
            <person name="Grimwood J."/>
            <person name="Bruce D."/>
            <person name="Barry K."/>
            <person name="Shu S."/>
            <person name="Lindquist E."/>
            <person name="Wang M."/>
            <person name="Pitluck S."/>
            <person name="Vogel J.P."/>
            <person name="Garvin D.F."/>
            <person name="Mockler T.C."/>
            <person name="Schmutz J."/>
            <person name="Rokhsar D."/>
            <person name="Bevan M.W."/>
        </authorList>
    </citation>
    <scope>NUCLEOTIDE SEQUENCE</scope>
    <source>
        <strain evidence="2">Bd21</strain>
    </source>
</reference>
<name>A0A2K2D7I5_BRADI</name>
<evidence type="ECO:0000256" key="1">
    <source>
        <dbReference type="SAM" id="MobiDB-lite"/>
    </source>
</evidence>
<reference evidence="3" key="3">
    <citation type="submission" date="2018-08" db="UniProtKB">
        <authorList>
            <consortium name="EnsemblPlants"/>
        </authorList>
    </citation>
    <scope>IDENTIFICATION</scope>
    <source>
        <strain evidence="3">cv. Bd21</strain>
    </source>
</reference>
<feature type="region of interest" description="Disordered" evidence="1">
    <location>
        <begin position="95"/>
        <end position="118"/>
    </location>
</feature>
<dbReference type="Proteomes" id="UP000008810">
    <property type="component" value="Chromosome 2"/>
</dbReference>
<protein>
    <submittedName>
        <fullName evidence="2 3">Uncharacterized protein</fullName>
    </submittedName>
</protein>
<dbReference type="Gramene" id="PNT70223">
    <property type="protein sequence ID" value="PNT70223"/>
    <property type="gene ID" value="BRADI_2g07993v3"/>
</dbReference>
<feature type="compositionally biased region" description="Low complexity" evidence="1">
    <location>
        <begin position="109"/>
        <end position="118"/>
    </location>
</feature>
<gene>
    <name evidence="3" type="primary">LOC100842733</name>
    <name evidence="2" type="ORF">BRADI_2g07993v3</name>
</gene>
<proteinExistence type="predicted"/>
<feature type="region of interest" description="Disordered" evidence="1">
    <location>
        <begin position="174"/>
        <end position="202"/>
    </location>
</feature>
<dbReference type="GO" id="GO:0005634">
    <property type="term" value="C:nucleus"/>
    <property type="evidence" value="ECO:0000318"/>
    <property type="project" value="GO_Central"/>
</dbReference>
<accession>A0A2K2D7I5</accession>
<dbReference type="STRING" id="15368.A0A2K2D7I5"/>
<dbReference type="EMBL" id="CM000881">
    <property type="protein sequence ID" value="PNT70223.1"/>
    <property type="molecule type" value="Genomic_DNA"/>
</dbReference>
<evidence type="ECO:0000313" key="4">
    <source>
        <dbReference type="Proteomes" id="UP000008810"/>
    </source>
</evidence>
<organism evidence="2">
    <name type="scientific">Brachypodium distachyon</name>
    <name type="common">Purple false brome</name>
    <name type="synonym">Trachynia distachya</name>
    <dbReference type="NCBI Taxonomy" id="15368"/>
    <lineage>
        <taxon>Eukaryota</taxon>
        <taxon>Viridiplantae</taxon>
        <taxon>Streptophyta</taxon>
        <taxon>Embryophyta</taxon>
        <taxon>Tracheophyta</taxon>
        <taxon>Spermatophyta</taxon>
        <taxon>Magnoliopsida</taxon>
        <taxon>Liliopsida</taxon>
        <taxon>Poales</taxon>
        <taxon>Poaceae</taxon>
        <taxon>BOP clade</taxon>
        <taxon>Pooideae</taxon>
        <taxon>Stipodae</taxon>
        <taxon>Brachypodieae</taxon>
        <taxon>Brachypodium</taxon>
    </lineage>
</organism>
<sequence length="202" mass="20999">SRRSQKRRPEKRWTRQLRTSTIASRAWCKGTAPPSKCPSVASSPAERRACTSTIYSSRLTTSTDMKPQRPYKTAASPFPLITASSAFSYRIQIKTSRSDKENPDRRHSSAMAEHASHMAGEAVGHAQDTTGHVAHQAHDAAGTAHDAAHDGAAHAGGLMEDAVGQAQLVARSAADTVKDAAGAAADAVGAAADAAASATGAN</sequence>